<sequence length="386" mass="42837">MIPEGTRYYLPPEARLRRELAGRLIDLFHGWGYELVELPALERYDPRHVLAERSFKLVDKTGDVLALRSDFTSALANLVEAFPPERYPARYQYAGQVWLREADAELGRVREYTQFGVELVGVSSPQADTEILELAWEALQALGFAEAKIEVGLPSLVRDLLESTGLQPFQIETLRQAIHRKNIPELSSLLEAYRVESLAPTILALPDLYGGLEVLNEARKLSLTEKAQADLDWLEASLALLPEVPLLLDLGRARRLDYYTGINFQAYTQDFGLPLLGGGRYDGTLLPQACGFTVGLERVMEALFSPRSGVALSSPRSGAALRLPSEADVPDVLAVDRAMARQLRAEGQRVELAWTDDLASLRHYARSRGIPLIAVEGRLEEIASSG</sequence>
<evidence type="ECO:0000256" key="8">
    <source>
        <dbReference type="HAMAP-Rule" id="MF_00125"/>
    </source>
</evidence>
<comment type="function">
    <text evidence="7 8">Required for the first step of histidine biosynthesis. May allow the feedback regulation of ATP phosphoribosyltransferase activity by histidine.</text>
</comment>
<keyword evidence="6 8" id="KW-0963">Cytoplasm</keyword>
<dbReference type="PROSITE" id="PS50862">
    <property type="entry name" value="AA_TRNA_LIGASE_II"/>
    <property type="match status" value="1"/>
</dbReference>
<dbReference type="STRING" id="526227.Mesil_0747"/>
<dbReference type="InterPro" id="IPR004517">
    <property type="entry name" value="HisZ"/>
</dbReference>
<dbReference type="RefSeq" id="WP_013157249.1">
    <property type="nucleotide sequence ID" value="NC_014212.1"/>
</dbReference>
<organism evidence="11 12">
    <name type="scientific">Allomeiothermus silvanus (strain ATCC 700542 / DSM 9946 / NBRC 106475 / NCIMB 13440 / VI-R2)</name>
    <name type="common">Thermus silvanus</name>
    <dbReference type="NCBI Taxonomy" id="526227"/>
    <lineage>
        <taxon>Bacteria</taxon>
        <taxon>Thermotogati</taxon>
        <taxon>Deinococcota</taxon>
        <taxon>Deinococci</taxon>
        <taxon>Thermales</taxon>
        <taxon>Thermaceae</taxon>
        <taxon>Allomeiothermus</taxon>
    </lineage>
</organism>
<dbReference type="UniPathway" id="UPA00031">
    <property type="reaction ID" value="UER00006"/>
</dbReference>
<evidence type="ECO:0000256" key="9">
    <source>
        <dbReference type="PIRSR" id="PIRSR001549-1"/>
    </source>
</evidence>
<comment type="pathway">
    <text evidence="2 8">Amino-acid biosynthesis; L-histidine biosynthesis; L-histidine from 5-phospho-alpha-D-ribose 1-diphosphate: step 1/9.</text>
</comment>
<dbReference type="NCBIfam" id="NF008945">
    <property type="entry name" value="PRK12292.3-3"/>
    <property type="match status" value="1"/>
</dbReference>
<evidence type="ECO:0000256" key="1">
    <source>
        <dbReference type="ARBA" id="ARBA00004496"/>
    </source>
</evidence>
<feature type="binding site" evidence="9">
    <location>
        <position position="118"/>
    </location>
    <ligand>
        <name>L-histidine</name>
        <dbReference type="ChEBI" id="CHEBI:57595"/>
    </ligand>
</feature>
<evidence type="ECO:0000256" key="4">
    <source>
        <dbReference type="ARBA" id="ARBA00011496"/>
    </source>
</evidence>
<keyword evidence="8" id="KW-0028">Amino-acid biosynthesis</keyword>
<comment type="similarity">
    <text evidence="3 8">Belongs to the class-II aminoacyl-tRNA synthetase family. HisZ subfamily.</text>
</comment>
<dbReference type="KEGG" id="msv:Mesil_0747"/>
<dbReference type="InterPro" id="IPR006195">
    <property type="entry name" value="aa-tRNA-synth_II"/>
</dbReference>
<dbReference type="Proteomes" id="UP000001916">
    <property type="component" value="Chromosome"/>
</dbReference>
<comment type="subcellular location">
    <subcellularLocation>
        <location evidence="1 8">Cytoplasm</location>
    </subcellularLocation>
</comment>
<evidence type="ECO:0000256" key="2">
    <source>
        <dbReference type="ARBA" id="ARBA00004667"/>
    </source>
</evidence>
<dbReference type="eggNOG" id="COG3705">
    <property type="taxonomic scope" value="Bacteria"/>
</dbReference>
<dbReference type="HOGENOM" id="CLU_025113_0_2_0"/>
<protein>
    <recommendedName>
        <fullName evidence="5 8">ATP phosphoribosyltransferase regulatory subunit</fullName>
    </recommendedName>
</protein>
<evidence type="ECO:0000259" key="10">
    <source>
        <dbReference type="PROSITE" id="PS50862"/>
    </source>
</evidence>
<keyword evidence="11" id="KW-0436">Ligase</keyword>
<dbReference type="GO" id="GO:0004821">
    <property type="term" value="F:histidine-tRNA ligase activity"/>
    <property type="evidence" value="ECO:0007669"/>
    <property type="project" value="TreeGrafter"/>
</dbReference>
<name>D7BBA0_ALLS1</name>
<dbReference type="Pfam" id="PF13393">
    <property type="entry name" value="tRNA-synt_His"/>
    <property type="match status" value="1"/>
</dbReference>
<dbReference type="InterPro" id="IPR041715">
    <property type="entry name" value="HisRS-like_core"/>
</dbReference>
<dbReference type="GO" id="GO:0006427">
    <property type="term" value="P:histidyl-tRNA aminoacylation"/>
    <property type="evidence" value="ECO:0007669"/>
    <property type="project" value="TreeGrafter"/>
</dbReference>
<dbReference type="SUPFAM" id="SSF55681">
    <property type="entry name" value="Class II aaRS and biotin synthetases"/>
    <property type="match status" value="1"/>
</dbReference>
<dbReference type="InterPro" id="IPR004516">
    <property type="entry name" value="HisRS/HisZ"/>
</dbReference>
<evidence type="ECO:0000256" key="5">
    <source>
        <dbReference type="ARBA" id="ARBA00020397"/>
    </source>
</evidence>
<comment type="subunit">
    <text evidence="4 8">Heteromultimer composed of HisG and HisZ subunits.</text>
</comment>
<dbReference type="EMBL" id="CP002042">
    <property type="protein sequence ID" value="ADH62660.1"/>
    <property type="molecule type" value="Genomic_DNA"/>
</dbReference>
<keyword evidence="8" id="KW-0368">Histidine biosynthesis</keyword>
<dbReference type="PANTHER" id="PTHR43707:SF1">
    <property type="entry name" value="HISTIDINE--TRNA LIGASE, MITOCHONDRIAL-RELATED"/>
    <property type="match status" value="1"/>
</dbReference>
<reference evidence="11 12" key="1">
    <citation type="journal article" date="2010" name="Stand. Genomic Sci.">
        <title>Complete genome sequence of Meiothermus silvanus type strain (VI-R2).</title>
        <authorList>
            <person name="Sikorski J."/>
            <person name="Tindall B.J."/>
            <person name="Lowry S."/>
            <person name="Lucas S."/>
            <person name="Nolan M."/>
            <person name="Copeland A."/>
            <person name="Glavina Del Rio T."/>
            <person name="Tice H."/>
            <person name="Cheng J.F."/>
            <person name="Han C."/>
            <person name="Pitluck S."/>
            <person name="Liolios K."/>
            <person name="Ivanova N."/>
            <person name="Mavromatis K."/>
            <person name="Mikhailova N."/>
            <person name="Pati A."/>
            <person name="Goodwin L."/>
            <person name="Chen A."/>
            <person name="Palaniappan K."/>
            <person name="Land M."/>
            <person name="Hauser L."/>
            <person name="Chang Y.J."/>
            <person name="Jeffries C.D."/>
            <person name="Rohde M."/>
            <person name="Goker M."/>
            <person name="Woyke T."/>
            <person name="Bristow J."/>
            <person name="Eisen J.A."/>
            <person name="Markowitz V."/>
            <person name="Hugenholtz P."/>
            <person name="Kyrpides N.C."/>
            <person name="Klenk H.P."/>
            <person name="Lapidus A."/>
        </authorList>
    </citation>
    <scope>NUCLEOTIDE SEQUENCE [LARGE SCALE GENOMIC DNA]</scope>
    <source>
        <strain evidence="12">ATCC 700542 / DSM 9946 / VI-R2</strain>
    </source>
</reference>
<dbReference type="PIRSF" id="PIRSF001549">
    <property type="entry name" value="His-tRNA_synth"/>
    <property type="match status" value="1"/>
</dbReference>
<accession>D7BBA0</accession>
<dbReference type="CDD" id="cd00773">
    <property type="entry name" value="HisRS-like_core"/>
    <property type="match status" value="1"/>
</dbReference>
<comment type="miscellaneous">
    <text evidence="8">This function is generally fulfilled by the C-terminal part of HisG, which is missing in some bacteria such as this one.</text>
</comment>
<dbReference type="PANTHER" id="PTHR43707">
    <property type="entry name" value="HISTIDYL-TRNA SYNTHETASE"/>
    <property type="match status" value="1"/>
</dbReference>
<dbReference type="Gene3D" id="3.30.930.10">
    <property type="entry name" value="Bira Bifunctional Protein, Domain 2"/>
    <property type="match status" value="1"/>
</dbReference>
<dbReference type="InterPro" id="IPR045864">
    <property type="entry name" value="aa-tRNA-synth_II/BPL/LPL"/>
</dbReference>
<keyword evidence="12" id="KW-1185">Reference proteome</keyword>
<dbReference type="OrthoDB" id="9800814at2"/>
<dbReference type="AlphaFoldDB" id="D7BBA0"/>
<feature type="binding site" evidence="9">
    <location>
        <begin position="258"/>
        <end position="259"/>
    </location>
    <ligand>
        <name>L-histidine</name>
        <dbReference type="ChEBI" id="CHEBI:57595"/>
    </ligand>
</feature>
<evidence type="ECO:0000256" key="6">
    <source>
        <dbReference type="ARBA" id="ARBA00022490"/>
    </source>
</evidence>
<feature type="binding site" evidence="9">
    <location>
        <position position="114"/>
    </location>
    <ligand>
        <name>L-histidine</name>
        <dbReference type="ChEBI" id="CHEBI:57595"/>
    </ligand>
</feature>
<feature type="binding site" evidence="9">
    <location>
        <position position="254"/>
    </location>
    <ligand>
        <name>L-histidine</name>
        <dbReference type="ChEBI" id="CHEBI:57595"/>
    </ligand>
</feature>
<proteinExistence type="inferred from homology"/>
<gene>
    <name evidence="8" type="primary">hisZ</name>
    <name evidence="11" type="ordered locus">Mesil_0747</name>
</gene>
<dbReference type="HAMAP" id="MF_00125">
    <property type="entry name" value="HisZ"/>
    <property type="match status" value="1"/>
</dbReference>
<evidence type="ECO:0000256" key="7">
    <source>
        <dbReference type="ARBA" id="ARBA00025246"/>
    </source>
</evidence>
<dbReference type="GO" id="GO:0000105">
    <property type="term" value="P:L-histidine biosynthetic process"/>
    <property type="evidence" value="ECO:0007669"/>
    <property type="project" value="UniProtKB-UniRule"/>
</dbReference>
<feature type="binding site" evidence="9">
    <location>
        <begin position="70"/>
        <end position="72"/>
    </location>
    <ligand>
        <name>L-histidine</name>
        <dbReference type="ChEBI" id="CHEBI:57595"/>
    </ligand>
</feature>
<feature type="domain" description="Aminoacyl-transfer RNA synthetases class-II family profile" evidence="10">
    <location>
        <begin position="1"/>
        <end position="324"/>
    </location>
</feature>
<evidence type="ECO:0000313" key="12">
    <source>
        <dbReference type="Proteomes" id="UP000001916"/>
    </source>
</evidence>
<evidence type="ECO:0000313" key="11">
    <source>
        <dbReference type="EMBL" id="ADH62660.1"/>
    </source>
</evidence>
<evidence type="ECO:0000256" key="3">
    <source>
        <dbReference type="ARBA" id="ARBA00005539"/>
    </source>
</evidence>
<dbReference type="GO" id="GO:0005737">
    <property type="term" value="C:cytoplasm"/>
    <property type="evidence" value="ECO:0007669"/>
    <property type="project" value="UniProtKB-SubCell"/>
</dbReference>